<proteinExistence type="predicted"/>
<feature type="domain" description="Carbohydrate-binding" evidence="1">
    <location>
        <begin position="38"/>
        <end position="222"/>
    </location>
</feature>
<dbReference type="GO" id="GO:0030246">
    <property type="term" value="F:carbohydrate binding"/>
    <property type="evidence" value="ECO:0007669"/>
    <property type="project" value="InterPro"/>
</dbReference>
<reference evidence="2" key="1">
    <citation type="submission" date="2020-10" db="EMBL/GenBank/DDBJ databases">
        <authorList>
            <person name="Gilroy R."/>
        </authorList>
    </citation>
    <scope>NUCLEOTIDE SEQUENCE</scope>
    <source>
        <strain evidence="2">35461</strain>
    </source>
</reference>
<evidence type="ECO:0000313" key="2">
    <source>
        <dbReference type="EMBL" id="HIV08547.1"/>
    </source>
</evidence>
<sequence length="224" mass="25515">MLTEYTINKVDRLPDFNPQDPIWQKAEPGEYAYWHEKSSEHHPKTVLRALHNGDDIMLCWQVSDRYVRIAHTATNSMVCEDACVEAFLQPLKIEKGYINLEVNAGGCIHSSHIRNWTRAPGGFADFEYIAKDTIRLLTAKGNLPQVIDPEDTAPCDWWMIVRIPRAYLESIFGPLGDLSGQTWQGNFCKCADCSSRPHWGTLLPQSPELNFHVPKYFSPIHFGA</sequence>
<evidence type="ECO:0000259" key="1">
    <source>
        <dbReference type="Pfam" id="PF16011"/>
    </source>
</evidence>
<accession>A0A9D1T1V8</accession>
<evidence type="ECO:0000313" key="3">
    <source>
        <dbReference type="Proteomes" id="UP000886845"/>
    </source>
</evidence>
<gene>
    <name evidence="2" type="ORF">IAC79_00330</name>
</gene>
<dbReference type="GO" id="GO:0004553">
    <property type="term" value="F:hydrolase activity, hydrolyzing O-glycosyl compounds"/>
    <property type="evidence" value="ECO:0007669"/>
    <property type="project" value="InterPro"/>
</dbReference>
<protein>
    <submittedName>
        <fullName evidence="2">Carbohydrate-binding family 9-like protein</fullName>
    </submittedName>
</protein>
<dbReference type="EMBL" id="DVOR01000010">
    <property type="protein sequence ID" value="HIV08547.1"/>
    <property type="molecule type" value="Genomic_DNA"/>
</dbReference>
<dbReference type="Gene3D" id="2.60.40.1190">
    <property type="match status" value="1"/>
</dbReference>
<comment type="caution">
    <text evidence="2">The sequence shown here is derived from an EMBL/GenBank/DDBJ whole genome shotgun (WGS) entry which is preliminary data.</text>
</comment>
<dbReference type="CDD" id="cd09620">
    <property type="entry name" value="CBM9_like_3"/>
    <property type="match status" value="1"/>
</dbReference>
<reference evidence="2" key="2">
    <citation type="journal article" date="2021" name="PeerJ">
        <title>Extensive microbial diversity within the chicken gut microbiome revealed by metagenomics and culture.</title>
        <authorList>
            <person name="Gilroy R."/>
            <person name="Ravi A."/>
            <person name="Getino M."/>
            <person name="Pursley I."/>
            <person name="Horton D.L."/>
            <person name="Alikhan N.F."/>
            <person name="Baker D."/>
            <person name="Gharbi K."/>
            <person name="Hall N."/>
            <person name="Watson M."/>
            <person name="Adriaenssens E.M."/>
            <person name="Foster-Nyarko E."/>
            <person name="Jarju S."/>
            <person name="Secka A."/>
            <person name="Antonio M."/>
            <person name="Oren A."/>
            <person name="Chaudhuri R.R."/>
            <person name="La Ragione R."/>
            <person name="Hildebrand F."/>
            <person name="Pallen M.J."/>
        </authorList>
    </citation>
    <scope>NUCLEOTIDE SEQUENCE</scope>
    <source>
        <strain evidence="2">35461</strain>
    </source>
</reference>
<name>A0A9D1T1V8_9BACT</name>
<dbReference type="Proteomes" id="UP000886845">
    <property type="component" value="Unassembled WGS sequence"/>
</dbReference>
<dbReference type="Pfam" id="PF16011">
    <property type="entry name" value="CBM9_2"/>
    <property type="match status" value="1"/>
</dbReference>
<dbReference type="GO" id="GO:0016052">
    <property type="term" value="P:carbohydrate catabolic process"/>
    <property type="evidence" value="ECO:0007669"/>
    <property type="project" value="InterPro"/>
</dbReference>
<organism evidence="2 3">
    <name type="scientific">Candidatus Spyradenecus faecavium</name>
    <dbReference type="NCBI Taxonomy" id="2840947"/>
    <lineage>
        <taxon>Bacteria</taxon>
        <taxon>Pseudomonadati</taxon>
        <taxon>Lentisphaerota</taxon>
        <taxon>Lentisphaeria</taxon>
        <taxon>Lentisphaerales</taxon>
        <taxon>Lentisphaeraceae</taxon>
        <taxon>Lentisphaeraceae incertae sedis</taxon>
        <taxon>Candidatus Spyradenecus</taxon>
    </lineage>
</organism>
<dbReference type="SUPFAM" id="SSF49344">
    <property type="entry name" value="CBD9-like"/>
    <property type="match status" value="1"/>
</dbReference>
<dbReference type="InterPro" id="IPR010502">
    <property type="entry name" value="Carb-bd_dom_fam9"/>
</dbReference>
<dbReference type="AlphaFoldDB" id="A0A9D1T1V8"/>